<dbReference type="GO" id="GO:0015288">
    <property type="term" value="F:porin activity"/>
    <property type="evidence" value="ECO:0007669"/>
    <property type="project" value="InterPro"/>
</dbReference>
<keyword evidence="4" id="KW-1185">Reference proteome</keyword>
<dbReference type="Proteomes" id="UP000183649">
    <property type="component" value="Unassembled WGS sequence"/>
</dbReference>
<gene>
    <name evidence="3" type="ORF">Ga0061069_10317</name>
</gene>
<dbReference type="GO" id="GO:0008643">
    <property type="term" value="P:carbohydrate transport"/>
    <property type="evidence" value="ECO:0007669"/>
    <property type="project" value="InterPro"/>
</dbReference>
<name>A0A0K6HWM1_9BURK</name>
<protein>
    <submittedName>
        <fullName evidence="3">Carbohydrate-selective porin OprB</fullName>
    </submittedName>
</protein>
<dbReference type="PANTHER" id="PTHR37944">
    <property type="entry name" value="PORIN B"/>
    <property type="match status" value="1"/>
</dbReference>
<comment type="similarity">
    <text evidence="1 2">Belongs to the OprB family.</text>
</comment>
<sequence>MAWNAAQAGWWRGGQFDLMLVGLRGSGNLQTRSGDLQLPSNLWAPNFLRVYQATYRQDFGPTFLQVGVQDMNNTFDVTDVAGHLHNASFGISPTLTGNANIATYPNPGLGAFGGVDLGGGASVQAGLWQADPPGMQGALRRGALAIAEYDQTWGSDAQGPSTTLKFGAWHQHNSPDGSSADGSGIYGIGQWAWKGADQRQWGSFVQFGYSPAAPNVIRSYVGGGVRVEGLLPARPSDVLTVGVARAAPVGMLAETVVEAVYSLRLARHLYLQPDLQHVRNPGGIPGRQWVAGLRLHLEQ</sequence>
<proteinExistence type="inferred from homology"/>
<organism evidence="3 4">
    <name type="scientific">Thiomonas bhubaneswarensis</name>
    <dbReference type="NCBI Taxonomy" id="339866"/>
    <lineage>
        <taxon>Bacteria</taxon>
        <taxon>Pseudomonadati</taxon>
        <taxon>Pseudomonadota</taxon>
        <taxon>Betaproteobacteria</taxon>
        <taxon>Burkholderiales</taxon>
        <taxon>Thiomonas</taxon>
    </lineage>
</organism>
<reference evidence="4" key="1">
    <citation type="submission" date="2015-08" db="EMBL/GenBank/DDBJ databases">
        <authorList>
            <person name="Varghese N."/>
        </authorList>
    </citation>
    <scope>NUCLEOTIDE SEQUENCE [LARGE SCALE GENOMIC DNA]</scope>
    <source>
        <strain evidence="4">DSM 18181</strain>
    </source>
</reference>
<dbReference type="PANTHER" id="PTHR37944:SF1">
    <property type="entry name" value="PORIN B"/>
    <property type="match status" value="1"/>
</dbReference>
<dbReference type="InterPro" id="IPR038673">
    <property type="entry name" value="OprB_sf"/>
</dbReference>
<accession>A0A0K6HWM1</accession>
<evidence type="ECO:0000313" key="3">
    <source>
        <dbReference type="EMBL" id="CUA95285.1"/>
    </source>
</evidence>
<evidence type="ECO:0000313" key="4">
    <source>
        <dbReference type="Proteomes" id="UP000183649"/>
    </source>
</evidence>
<dbReference type="RefSeq" id="WP_245609950.1">
    <property type="nucleotide sequence ID" value="NZ_CYHF01000003.1"/>
</dbReference>
<dbReference type="AlphaFoldDB" id="A0A0K6HWM1"/>
<dbReference type="Pfam" id="PF04966">
    <property type="entry name" value="OprB"/>
    <property type="match status" value="1"/>
</dbReference>
<dbReference type="STRING" id="339866.GCA_001418255_00897"/>
<dbReference type="GO" id="GO:0016020">
    <property type="term" value="C:membrane"/>
    <property type="evidence" value="ECO:0007669"/>
    <property type="project" value="InterPro"/>
</dbReference>
<dbReference type="EMBL" id="CYHF01000003">
    <property type="protein sequence ID" value="CUA95285.1"/>
    <property type="molecule type" value="Genomic_DNA"/>
</dbReference>
<dbReference type="InterPro" id="IPR007049">
    <property type="entry name" value="Carb-sel_porin_OprB"/>
</dbReference>
<evidence type="ECO:0000256" key="1">
    <source>
        <dbReference type="ARBA" id="ARBA00008769"/>
    </source>
</evidence>
<dbReference type="Gene3D" id="2.40.160.180">
    <property type="entry name" value="Carbohydrate-selective porin OprB"/>
    <property type="match status" value="1"/>
</dbReference>
<evidence type="ECO:0000256" key="2">
    <source>
        <dbReference type="RuleBase" id="RU363072"/>
    </source>
</evidence>
<dbReference type="InterPro" id="IPR052932">
    <property type="entry name" value="OprB_Porin"/>
</dbReference>